<feature type="region of interest" description="Disordered" evidence="1">
    <location>
        <begin position="552"/>
        <end position="592"/>
    </location>
</feature>
<evidence type="ECO:0000313" key="2">
    <source>
        <dbReference type="EMBL" id="RVW75393.1"/>
    </source>
</evidence>
<feature type="region of interest" description="Disordered" evidence="1">
    <location>
        <begin position="317"/>
        <end position="363"/>
    </location>
</feature>
<comment type="caution">
    <text evidence="2">The sequence shown here is derived from an EMBL/GenBank/DDBJ whole genome shotgun (WGS) entry which is preliminary data.</text>
</comment>
<accession>A0A438GT63</accession>
<sequence length="592" mass="66321">MHYVLLQLQWSFIFPIAPSFSPVLVQEGLASSSSVPSEFWGTAADDRFGEVKLGFVGVWALSQCRLALAQLRHFSRVGRLDDCFLIFGRCAFQVLLGPPLQNGISRGEHFRVQHGIPIGLLGGGPVSMKQKTDDDIVFSKEQFNVGLHFPLHSLFKQFLHFTKIPSAFLHPNVVKILMGCSMLNMLYHLDLSLLEVLFIYTIKMSGKKIFSLSAHILSLQLVIGLPDSTKGGTAKGYVVVSGLWAGPYEHPNHPFEPHRNKRRGRLVEWVDKTSFDRPGFQVVRFPALPRFPPRVLVLRKHYMVNDLPFYEEAHAADTNARQDQLAKREKKRQEGMLRQTKSGSRPATNFTTRPPSKKKFVPRPAEKALDLSLYFSFPSSSSPFMGDSSSSPSIGNSLDQKLEPTMPFINLELEEEETAKKMAFRLKAIRPDQELVVSPPAEDTCPDKDGDPAATSGGNVKEKYILTIPSIWEDIGALLKTVPCFTTSEPPTSGVEEFFSFSHRHFVDLRGDPRIAGVGVVAIHSLMRCGEVIEGVGEGMQTVKVEAHRMEEDKKAAKAKCKDDEQERNQLKNELEELRATSKAQRKEHEEL</sequence>
<feature type="region of interest" description="Disordered" evidence="1">
    <location>
        <begin position="437"/>
        <end position="456"/>
    </location>
</feature>
<protein>
    <submittedName>
        <fullName evidence="2">Uncharacterized protein</fullName>
    </submittedName>
</protein>
<organism evidence="2 3">
    <name type="scientific">Vitis vinifera</name>
    <name type="common">Grape</name>
    <dbReference type="NCBI Taxonomy" id="29760"/>
    <lineage>
        <taxon>Eukaryota</taxon>
        <taxon>Viridiplantae</taxon>
        <taxon>Streptophyta</taxon>
        <taxon>Embryophyta</taxon>
        <taxon>Tracheophyta</taxon>
        <taxon>Spermatophyta</taxon>
        <taxon>Magnoliopsida</taxon>
        <taxon>eudicotyledons</taxon>
        <taxon>Gunneridae</taxon>
        <taxon>Pentapetalae</taxon>
        <taxon>rosids</taxon>
        <taxon>Vitales</taxon>
        <taxon>Vitaceae</taxon>
        <taxon>Viteae</taxon>
        <taxon>Vitis</taxon>
    </lineage>
</organism>
<gene>
    <name evidence="2" type="ORF">CK203_062318</name>
</gene>
<evidence type="ECO:0000313" key="3">
    <source>
        <dbReference type="Proteomes" id="UP000288805"/>
    </source>
</evidence>
<feature type="compositionally biased region" description="Basic and acidic residues" evidence="1">
    <location>
        <begin position="324"/>
        <end position="335"/>
    </location>
</feature>
<dbReference type="Proteomes" id="UP000288805">
    <property type="component" value="Unassembled WGS sequence"/>
</dbReference>
<dbReference type="EMBL" id="QGNW01000350">
    <property type="protein sequence ID" value="RVW75393.1"/>
    <property type="molecule type" value="Genomic_DNA"/>
</dbReference>
<evidence type="ECO:0000256" key="1">
    <source>
        <dbReference type="SAM" id="MobiDB-lite"/>
    </source>
</evidence>
<feature type="compositionally biased region" description="Polar residues" evidence="1">
    <location>
        <begin position="339"/>
        <end position="354"/>
    </location>
</feature>
<name>A0A438GT63_VITVI</name>
<dbReference type="AlphaFoldDB" id="A0A438GT63"/>
<reference evidence="2 3" key="1">
    <citation type="journal article" date="2018" name="PLoS Genet.">
        <title>Population sequencing reveals clonal diversity and ancestral inbreeding in the grapevine cultivar Chardonnay.</title>
        <authorList>
            <person name="Roach M.J."/>
            <person name="Johnson D.L."/>
            <person name="Bohlmann J."/>
            <person name="van Vuuren H.J."/>
            <person name="Jones S.J."/>
            <person name="Pretorius I.S."/>
            <person name="Schmidt S.A."/>
            <person name="Borneman A.R."/>
        </authorList>
    </citation>
    <scope>NUCLEOTIDE SEQUENCE [LARGE SCALE GENOMIC DNA]</scope>
    <source>
        <strain evidence="3">cv. Chardonnay</strain>
        <tissue evidence="2">Leaf</tissue>
    </source>
</reference>
<proteinExistence type="predicted"/>